<dbReference type="AlphaFoldDB" id="A0A9P4JH42"/>
<feature type="domain" description="Heterokaryon incompatibility" evidence="1">
    <location>
        <begin position="150"/>
        <end position="300"/>
    </location>
</feature>
<dbReference type="EMBL" id="ML994395">
    <property type="protein sequence ID" value="KAF2196408.1"/>
    <property type="molecule type" value="Genomic_DNA"/>
</dbReference>
<dbReference type="Pfam" id="PF06985">
    <property type="entry name" value="HET"/>
    <property type="match status" value="1"/>
</dbReference>
<sequence length="573" mass="65365">MGTNFLATLADMSIHAENCSICKILLRASESYCNNNDQCISLRRTRSALTAGRGGPRLLRFSTGLVASGTSIGAPVGLPVSPEPHHPARFQLLRAWLRHCDKSHNCNQHHGESKIAFPTRVLYVGDPKDPGYNFHSVRLVLASETTRQEYIALSHCWGDLPVEEKKLYCTTQDNIGQRLGGFSIFELPKTFQDAIEVTRELGALYLWIDSLCIIQYGDDGKDWKYESGRMESVFSSAYCIIAANSAVDSNEGFLERHVSSEYVYVQNKSGEPFYISTDIDNFDNDVDSAWLNTRAWVIQERILARRTIHFSAHQTYWECGVGIHCENLTILKSQKSDKYFELDPQFPKRLIQSGDQRTLNFISSLFQDYSKRNLTVPTDRCVAISGLEDRIKDVLNCKSRYGIFQKYLHRNLLWTASGEKAKKIAYEHHVPSWSWMAYSGGIQFMSIAFNTVDWIDNLRFDEECECDHAIVSNVWKFQNCTIELHGTLYKILDSDGMPRGWVQYDIEDGEELDKERCIVVGRIEDNENDALGIKKYYILVVRPTSVDAEYKRVGIGLIQIEYLVSWGVNVRIV</sequence>
<protein>
    <submittedName>
        <fullName evidence="2">HET-domain-containing protein</fullName>
    </submittedName>
</protein>
<dbReference type="PANTHER" id="PTHR33112">
    <property type="entry name" value="DOMAIN PROTEIN, PUTATIVE-RELATED"/>
    <property type="match status" value="1"/>
</dbReference>
<reference evidence="2" key="1">
    <citation type="journal article" date="2020" name="Stud. Mycol.">
        <title>101 Dothideomycetes genomes: a test case for predicting lifestyles and emergence of pathogens.</title>
        <authorList>
            <person name="Haridas S."/>
            <person name="Albert R."/>
            <person name="Binder M."/>
            <person name="Bloem J."/>
            <person name="Labutti K."/>
            <person name="Salamov A."/>
            <person name="Andreopoulos B."/>
            <person name="Baker S."/>
            <person name="Barry K."/>
            <person name="Bills G."/>
            <person name="Bluhm B."/>
            <person name="Cannon C."/>
            <person name="Castanera R."/>
            <person name="Culley D."/>
            <person name="Daum C."/>
            <person name="Ezra D."/>
            <person name="Gonzalez J."/>
            <person name="Henrissat B."/>
            <person name="Kuo A."/>
            <person name="Liang C."/>
            <person name="Lipzen A."/>
            <person name="Lutzoni F."/>
            <person name="Magnuson J."/>
            <person name="Mondo S."/>
            <person name="Nolan M."/>
            <person name="Ohm R."/>
            <person name="Pangilinan J."/>
            <person name="Park H.-J."/>
            <person name="Ramirez L."/>
            <person name="Alfaro M."/>
            <person name="Sun H."/>
            <person name="Tritt A."/>
            <person name="Yoshinaga Y."/>
            <person name="Zwiers L.-H."/>
            <person name="Turgeon B."/>
            <person name="Goodwin S."/>
            <person name="Spatafora J."/>
            <person name="Crous P."/>
            <person name="Grigoriev I."/>
        </authorList>
    </citation>
    <scope>NUCLEOTIDE SEQUENCE</scope>
    <source>
        <strain evidence="2">ATCC 74209</strain>
    </source>
</reference>
<keyword evidence="3" id="KW-1185">Reference proteome</keyword>
<evidence type="ECO:0000313" key="3">
    <source>
        <dbReference type="Proteomes" id="UP000799536"/>
    </source>
</evidence>
<dbReference type="InterPro" id="IPR010730">
    <property type="entry name" value="HET"/>
</dbReference>
<dbReference type="OrthoDB" id="4161196at2759"/>
<dbReference type="Proteomes" id="UP000799536">
    <property type="component" value="Unassembled WGS sequence"/>
</dbReference>
<comment type="caution">
    <text evidence="2">The sequence shown here is derived from an EMBL/GenBank/DDBJ whole genome shotgun (WGS) entry which is preliminary data.</text>
</comment>
<proteinExistence type="predicted"/>
<name>A0A9P4JH42_9PLEO</name>
<accession>A0A9P4JH42</accession>
<gene>
    <name evidence="2" type="ORF">GQ43DRAFT_258678</name>
</gene>
<dbReference type="PANTHER" id="PTHR33112:SF10">
    <property type="entry name" value="TOL"/>
    <property type="match status" value="1"/>
</dbReference>
<organism evidence="2 3">
    <name type="scientific">Delitschia confertaspora ATCC 74209</name>
    <dbReference type="NCBI Taxonomy" id="1513339"/>
    <lineage>
        <taxon>Eukaryota</taxon>
        <taxon>Fungi</taxon>
        <taxon>Dikarya</taxon>
        <taxon>Ascomycota</taxon>
        <taxon>Pezizomycotina</taxon>
        <taxon>Dothideomycetes</taxon>
        <taxon>Pleosporomycetidae</taxon>
        <taxon>Pleosporales</taxon>
        <taxon>Delitschiaceae</taxon>
        <taxon>Delitschia</taxon>
    </lineage>
</organism>
<evidence type="ECO:0000313" key="2">
    <source>
        <dbReference type="EMBL" id="KAF2196408.1"/>
    </source>
</evidence>
<evidence type="ECO:0000259" key="1">
    <source>
        <dbReference type="Pfam" id="PF06985"/>
    </source>
</evidence>